<keyword evidence="1" id="KW-0812">Transmembrane</keyword>
<organism evidence="2">
    <name type="scientific">marine sediment metagenome</name>
    <dbReference type="NCBI Taxonomy" id="412755"/>
    <lineage>
        <taxon>unclassified sequences</taxon>
        <taxon>metagenomes</taxon>
        <taxon>ecological metagenomes</taxon>
    </lineage>
</organism>
<dbReference type="Pfam" id="PF10101">
    <property type="entry name" value="DUF2339"/>
    <property type="match status" value="1"/>
</dbReference>
<dbReference type="InterPro" id="IPR019286">
    <property type="entry name" value="DUF2339_TM"/>
</dbReference>
<evidence type="ECO:0000313" key="2">
    <source>
        <dbReference type="EMBL" id="GAG99409.1"/>
    </source>
</evidence>
<accession>X1BUI6</accession>
<gene>
    <name evidence="2" type="ORF">S01H4_37331</name>
</gene>
<proteinExistence type="predicted"/>
<evidence type="ECO:0000256" key="1">
    <source>
        <dbReference type="SAM" id="Phobius"/>
    </source>
</evidence>
<dbReference type="EMBL" id="BART01020045">
    <property type="protein sequence ID" value="GAG99409.1"/>
    <property type="molecule type" value="Genomic_DNA"/>
</dbReference>
<sequence length="65" mass="7405">MLRYASLGVILLTAGKVFLYDASELAGLYRVFSFFGLGLCLIGLSWFYTKFVFTDEGELQRPREN</sequence>
<dbReference type="PANTHER" id="PTHR38434:SF1">
    <property type="entry name" value="BLL2549 PROTEIN"/>
    <property type="match status" value="1"/>
</dbReference>
<reference evidence="2" key="1">
    <citation type="journal article" date="2014" name="Front. Microbiol.">
        <title>High frequency of phylogenetically diverse reductive dehalogenase-homologous genes in deep subseafloor sedimentary metagenomes.</title>
        <authorList>
            <person name="Kawai M."/>
            <person name="Futagami T."/>
            <person name="Toyoda A."/>
            <person name="Takaki Y."/>
            <person name="Nishi S."/>
            <person name="Hori S."/>
            <person name="Arai W."/>
            <person name="Tsubouchi T."/>
            <person name="Morono Y."/>
            <person name="Uchiyama I."/>
            <person name="Ito T."/>
            <person name="Fujiyama A."/>
            <person name="Inagaki F."/>
            <person name="Takami H."/>
        </authorList>
    </citation>
    <scope>NUCLEOTIDE SEQUENCE</scope>
    <source>
        <strain evidence="2">Expedition CK06-06</strain>
    </source>
</reference>
<protein>
    <submittedName>
        <fullName evidence="2">Uncharacterized protein</fullName>
    </submittedName>
</protein>
<comment type="caution">
    <text evidence="2">The sequence shown here is derived from an EMBL/GenBank/DDBJ whole genome shotgun (WGS) entry which is preliminary data.</text>
</comment>
<name>X1BUI6_9ZZZZ</name>
<keyword evidence="1" id="KW-1133">Transmembrane helix</keyword>
<feature type="transmembrane region" description="Helical" evidence="1">
    <location>
        <begin position="29"/>
        <end position="53"/>
    </location>
</feature>
<dbReference type="PANTHER" id="PTHR38434">
    <property type="entry name" value="BLL2549 PROTEIN"/>
    <property type="match status" value="1"/>
</dbReference>
<dbReference type="AlphaFoldDB" id="X1BUI6"/>
<keyword evidence="1" id="KW-0472">Membrane</keyword>